<dbReference type="Proteomes" id="UP000315252">
    <property type="component" value="Unassembled WGS sequence"/>
</dbReference>
<organism evidence="1 2">
    <name type="scientific">Denitrobaculum tricleocarpae</name>
    <dbReference type="NCBI Taxonomy" id="2591009"/>
    <lineage>
        <taxon>Bacteria</taxon>
        <taxon>Pseudomonadati</taxon>
        <taxon>Pseudomonadota</taxon>
        <taxon>Alphaproteobacteria</taxon>
        <taxon>Rhodospirillales</taxon>
        <taxon>Rhodospirillaceae</taxon>
        <taxon>Denitrobaculum</taxon>
    </lineage>
</organism>
<dbReference type="OrthoDB" id="7889143at2"/>
<proteinExistence type="predicted"/>
<keyword evidence="2" id="KW-1185">Reference proteome</keyword>
<protein>
    <recommendedName>
        <fullName evidence="3">Siphovirus Gp157 family protein</fullName>
    </recommendedName>
</protein>
<reference evidence="1 2" key="1">
    <citation type="submission" date="2019-06" db="EMBL/GenBank/DDBJ databases">
        <title>Whole genome sequence for Rhodospirillaceae sp. R148.</title>
        <authorList>
            <person name="Wang G."/>
        </authorList>
    </citation>
    <scope>NUCLEOTIDE SEQUENCE [LARGE SCALE GENOMIC DNA]</scope>
    <source>
        <strain evidence="1 2">R148</strain>
    </source>
</reference>
<dbReference type="AlphaFoldDB" id="A0A545TT14"/>
<dbReference type="Pfam" id="PF05565">
    <property type="entry name" value="Sipho_Gp157"/>
    <property type="match status" value="1"/>
</dbReference>
<evidence type="ECO:0008006" key="3">
    <source>
        <dbReference type="Google" id="ProtNLM"/>
    </source>
</evidence>
<sequence>MTKDTAVVQSEEYRAKPGSEVVALKRELKDRLELADQLQDYNFDPVALADTLDGEGNFDEACEAVVRQAQLFRSYADGLDNYIKSLQSRKDRLKKSSETLKNVVLAAMEKASKKSIQGVSCTITAKPTPRSVVIEDEAEIPVKYWVTKDPVIDKRAIAADLKEKVAIPGATLSNGGITLQVRNL</sequence>
<evidence type="ECO:0000313" key="2">
    <source>
        <dbReference type="Proteomes" id="UP000315252"/>
    </source>
</evidence>
<dbReference type="InterPro" id="IPR008840">
    <property type="entry name" value="Sipho_Gp157"/>
</dbReference>
<dbReference type="EMBL" id="VHSH01000003">
    <property type="protein sequence ID" value="TQV80360.1"/>
    <property type="molecule type" value="Genomic_DNA"/>
</dbReference>
<gene>
    <name evidence="1" type="ORF">FKG95_09195</name>
</gene>
<comment type="caution">
    <text evidence="1">The sequence shown here is derived from an EMBL/GenBank/DDBJ whole genome shotgun (WGS) entry which is preliminary data.</text>
</comment>
<evidence type="ECO:0000313" key="1">
    <source>
        <dbReference type="EMBL" id="TQV80360.1"/>
    </source>
</evidence>
<accession>A0A545TT14</accession>
<name>A0A545TT14_9PROT</name>
<dbReference type="RefSeq" id="WP_142896073.1">
    <property type="nucleotide sequence ID" value="NZ_ML660054.1"/>
</dbReference>